<comment type="subunit">
    <text evidence="7">Monomer.</text>
</comment>
<organism evidence="10 11">
    <name type="scientific">Candidatus Portnoybacteria bacterium CG10_big_fil_rev_8_21_14_0_10_38_18</name>
    <dbReference type="NCBI Taxonomy" id="1974813"/>
    <lineage>
        <taxon>Bacteria</taxon>
        <taxon>Candidatus Portnoyibacteriota</taxon>
    </lineage>
</organism>
<dbReference type="SUPFAM" id="SSF53178">
    <property type="entry name" value="Peptidyl-tRNA hydrolase-like"/>
    <property type="match status" value="1"/>
</dbReference>
<name>A0A2M8KCR7_9BACT</name>
<protein>
    <recommendedName>
        <fullName evidence="6 7">Peptidyl-tRNA hydrolase</fullName>
        <shortName evidence="7">Pth</shortName>
        <ecNumber evidence="1 7">3.1.1.29</ecNumber>
    </recommendedName>
</protein>
<dbReference type="PANTHER" id="PTHR17224:SF1">
    <property type="entry name" value="PEPTIDYL-TRNA HYDROLASE"/>
    <property type="match status" value="1"/>
</dbReference>
<dbReference type="PROSITE" id="PS01195">
    <property type="entry name" value="PEPT_TRNA_HYDROL_1"/>
    <property type="match status" value="1"/>
</dbReference>
<keyword evidence="4 7" id="KW-0694">RNA-binding</keyword>
<feature type="binding site" evidence="7">
    <location>
        <position position="14"/>
    </location>
    <ligand>
        <name>tRNA</name>
        <dbReference type="ChEBI" id="CHEBI:17843"/>
    </ligand>
</feature>
<proteinExistence type="inferred from homology"/>
<sequence>MILIVGLGNPEKKYAKTRHNIGFRVIDALKDSFDHARDKEIILLKPDTFMNNSGRTVKSLTTKYKILTTDIVVVHDDVDLPFGIIRESKNSSSAGHKGVQSIIDELGTQNFTRIRIGINPGHKVDIEKFVLKNFTKTEEKQLKEIIKKAVEQIKLLFDSCS</sequence>
<dbReference type="PANTHER" id="PTHR17224">
    <property type="entry name" value="PEPTIDYL-TRNA HYDROLASE"/>
    <property type="match status" value="1"/>
</dbReference>
<evidence type="ECO:0000256" key="4">
    <source>
        <dbReference type="ARBA" id="ARBA00022884"/>
    </source>
</evidence>
<dbReference type="NCBIfam" id="TIGR00447">
    <property type="entry name" value="pth"/>
    <property type="match status" value="1"/>
</dbReference>
<dbReference type="EMBL" id="PFDX01000006">
    <property type="protein sequence ID" value="PJE57708.1"/>
    <property type="molecule type" value="Genomic_DNA"/>
</dbReference>
<dbReference type="EC" id="3.1.1.29" evidence="1 7"/>
<dbReference type="HAMAP" id="MF_00083">
    <property type="entry name" value="Pept_tRNA_hydro_bact"/>
    <property type="match status" value="1"/>
</dbReference>
<dbReference type="GO" id="GO:0000049">
    <property type="term" value="F:tRNA binding"/>
    <property type="evidence" value="ECO:0007669"/>
    <property type="project" value="UniProtKB-UniRule"/>
</dbReference>
<evidence type="ECO:0000256" key="5">
    <source>
        <dbReference type="ARBA" id="ARBA00038063"/>
    </source>
</evidence>
<evidence type="ECO:0000256" key="3">
    <source>
        <dbReference type="ARBA" id="ARBA00022801"/>
    </source>
</evidence>
<evidence type="ECO:0000256" key="2">
    <source>
        <dbReference type="ARBA" id="ARBA00022555"/>
    </source>
</evidence>
<dbReference type="GO" id="GO:0072344">
    <property type="term" value="P:rescue of stalled ribosome"/>
    <property type="evidence" value="ECO:0007669"/>
    <property type="project" value="UniProtKB-UniRule"/>
</dbReference>
<dbReference type="Gene3D" id="3.40.50.1470">
    <property type="entry name" value="Peptidyl-tRNA hydrolase"/>
    <property type="match status" value="1"/>
</dbReference>
<evidence type="ECO:0000313" key="10">
    <source>
        <dbReference type="EMBL" id="PJE57708.1"/>
    </source>
</evidence>
<feature type="binding site" evidence="7">
    <location>
        <position position="49"/>
    </location>
    <ligand>
        <name>tRNA</name>
        <dbReference type="ChEBI" id="CHEBI:17843"/>
    </ligand>
</feature>
<dbReference type="InterPro" id="IPR001328">
    <property type="entry name" value="Pept_tRNA_hydro"/>
</dbReference>
<dbReference type="GO" id="GO:0004045">
    <property type="term" value="F:peptidyl-tRNA hydrolase activity"/>
    <property type="evidence" value="ECO:0007669"/>
    <property type="project" value="UniProtKB-UniRule"/>
</dbReference>
<keyword evidence="7" id="KW-0963">Cytoplasm</keyword>
<evidence type="ECO:0000256" key="6">
    <source>
        <dbReference type="ARBA" id="ARBA00050038"/>
    </source>
</evidence>
<dbReference type="Proteomes" id="UP000231648">
    <property type="component" value="Unassembled WGS sequence"/>
</dbReference>
<evidence type="ECO:0000313" key="11">
    <source>
        <dbReference type="Proteomes" id="UP000231648"/>
    </source>
</evidence>
<feature type="site" description="Stabilizes the basic form of H active site to accept a proton" evidence="7">
    <location>
        <position position="76"/>
    </location>
</feature>
<comment type="catalytic activity">
    <reaction evidence="7 8">
        <text>an N-acyl-L-alpha-aminoacyl-tRNA + H2O = an N-acyl-L-amino acid + a tRNA + H(+)</text>
        <dbReference type="Rhea" id="RHEA:54448"/>
        <dbReference type="Rhea" id="RHEA-COMP:10123"/>
        <dbReference type="Rhea" id="RHEA-COMP:13883"/>
        <dbReference type="ChEBI" id="CHEBI:15377"/>
        <dbReference type="ChEBI" id="CHEBI:15378"/>
        <dbReference type="ChEBI" id="CHEBI:59874"/>
        <dbReference type="ChEBI" id="CHEBI:78442"/>
        <dbReference type="ChEBI" id="CHEBI:138191"/>
        <dbReference type="EC" id="3.1.1.29"/>
    </reaction>
</comment>
<dbReference type="AlphaFoldDB" id="A0A2M8KCR7"/>
<evidence type="ECO:0000256" key="9">
    <source>
        <dbReference type="RuleBase" id="RU004320"/>
    </source>
</evidence>
<gene>
    <name evidence="7" type="primary">pth</name>
    <name evidence="10" type="ORF">COU82_00515</name>
</gene>
<keyword evidence="3 7" id="KW-0378">Hydrolase</keyword>
<dbReference type="InterPro" id="IPR018171">
    <property type="entry name" value="Pept_tRNA_hydro_CS"/>
</dbReference>
<feature type="active site" description="Proton acceptor" evidence="7">
    <location>
        <position position="19"/>
    </location>
</feature>
<reference evidence="11" key="1">
    <citation type="submission" date="2017-09" db="EMBL/GenBank/DDBJ databases">
        <title>Depth-based differentiation of microbial function through sediment-hosted aquifers and enrichment of novel symbionts in the deep terrestrial subsurface.</title>
        <authorList>
            <person name="Probst A.J."/>
            <person name="Ladd B."/>
            <person name="Jarett J.K."/>
            <person name="Geller-Mcgrath D.E."/>
            <person name="Sieber C.M.K."/>
            <person name="Emerson J.B."/>
            <person name="Anantharaman K."/>
            <person name="Thomas B.C."/>
            <person name="Malmstrom R."/>
            <person name="Stieglmeier M."/>
            <person name="Klingl A."/>
            <person name="Woyke T."/>
            <person name="Ryan C.M."/>
            <person name="Banfield J.F."/>
        </authorList>
    </citation>
    <scope>NUCLEOTIDE SEQUENCE [LARGE SCALE GENOMIC DNA]</scope>
</reference>
<comment type="function">
    <text evidence="7">Hydrolyzes ribosome-free peptidyl-tRNAs (with 1 or more amino acids incorporated), which drop off the ribosome during protein synthesis, or as a result of ribosome stalling.</text>
</comment>
<evidence type="ECO:0000256" key="8">
    <source>
        <dbReference type="RuleBase" id="RU000673"/>
    </source>
</evidence>
<dbReference type="CDD" id="cd00462">
    <property type="entry name" value="PTH"/>
    <property type="match status" value="1"/>
</dbReference>
<comment type="similarity">
    <text evidence="5 7 9">Belongs to the PTH family.</text>
</comment>
<feature type="site" description="Discriminates between blocked and unblocked aminoacyl-tRNA" evidence="7">
    <location>
        <position position="9"/>
    </location>
</feature>
<comment type="caution">
    <text evidence="10">The sequence shown here is derived from an EMBL/GenBank/DDBJ whole genome shotgun (WGS) entry which is preliminary data.</text>
</comment>
<keyword evidence="2 7" id="KW-0820">tRNA-binding</keyword>
<comment type="subcellular location">
    <subcellularLocation>
        <location evidence="7">Cytoplasm</location>
    </subcellularLocation>
</comment>
<dbReference type="GO" id="GO:0006515">
    <property type="term" value="P:protein quality control for misfolded or incompletely synthesized proteins"/>
    <property type="evidence" value="ECO:0007669"/>
    <property type="project" value="UniProtKB-UniRule"/>
</dbReference>
<comment type="caution">
    <text evidence="7">Lacks conserved residue(s) required for the propagation of feature annotation.</text>
</comment>
<dbReference type="Pfam" id="PF01195">
    <property type="entry name" value="Pept_tRNA_hydro"/>
    <property type="match status" value="1"/>
</dbReference>
<dbReference type="InterPro" id="IPR036416">
    <property type="entry name" value="Pept_tRNA_hydro_sf"/>
</dbReference>
<dbReference type="GO" id="GO:0005737">
    <property type="term" value="C:cytoplasm"/>
    <property type="evidence" value="ECO:0007669"/>
    <property type="project" value="UniProtKB-SubCell"/>
</dbReference>
<evidence type="ECO:0000256" key="1">
    <source>
        <dbReference type="ARBA" id="ARBA00013260"/>
    </source>
</evidence>
<accession>A0A2M8KCR7</accession>
<feature type="binding site" evidence="7">
    <location>
        <position position="51"/>
    </location>
    <ligand>
        <name>tRNA</name>
        <dbReference type="ChEBI" id="CHEBI:17843"/>
    </ligand>
</feature>
<comment type="function">
    <text evidence="7">Catalyzes the release of premature peptidyl moieties from peptidyl-tRNA molecules trapped in stalled 50S ribosomal subunits, and thus maintains levels of free tRNAs and 50S ribosomes.</text>
</comment>
<evidence type="ECO:0000256" key="7">
    <source>
        <dbReference type="HAMAP-Rule" id="MF_00083"/>
    </source>
</evidence>